<reference evidence="6 7" key="1">
    <citation type="journal article" date="2019" name="ISME J.">
        <title>Candidatus Macondimonas diazotrophica, a novel gammaproteobacterial genus dominating crude-oil-contaminated coastal sediments.</title>
        <authorList>
            <person name="Karthikeyan S."/>
            <person name="Konstantinidis K."/>
        </authorList>
    </citation>
    <scope>NUCLEOTIDE SEQUENCE [LARGE SCALE GENOMIC DNA]</scope>
    <source>
        <strain evidence="6 7">KTK01</strain>
    </source>
</reference>
<evidence type="ECO:0000313" key="7">
    <source>
        <dbReference type="Proteomes" id="UP000297890"/>
    </source>
</evidence>
<dbReference type="OrthoDB" id="4188830at2"/>
<dbReference type="SUPFAM" id="SSF51316">
    <property type="entry name" value="Mss4-like"/>
    <property type="match status" value="1"/>
</dbReference>
<dbReference type="GO" id="GO:0016846">
    <property type="term" value="F:carbon-sulfur lyase activity"/>
    <property type="evidence" value="ECO:0007669"/>
    <property type="project" value="InterPro"/>
</dbReference>
<keyword evidence="4" id="KW-0456">Lyase</keyword>
<keyword evidence="2" id="KW-0479">Metal-binding</keyword>
<accession>A0A4Z0FBL1</accession>
<name>A0A4Z0FBL1_9GAMM</name>
<feature type="domain" description="CENP-V/GFA" evidence="5">
    <location>
        <begin position="4"/>
        <end position="120"/>
    </location>
</feature>
<dbReference type="RefSeq" id="WP_135281025.1">
    <property type="nucleotide sequence ID" value="NZ_SRIO01000003.1"/>
</dbReference>
<dbReference type="Proteomes" id="UP000297890">
    <property type="component" value="Unassembled WGS sequence"/>
</dbReference>
<proteinExistence type="inferred from homology"/>
<keyword evidence="3" id="KW-0862">Zinc</keyword>
<evidence type="ECO:0000313" key="6">
    <source>
        <dbReference type="EMBL" id="TFZ83608.1"/>
    </source>
</evidence>
<dbReference type="InterPro" id="IPR006913">
    <property type="entry name" value="CENP-V/GFA"/>
</dbReference>
<evidence type="ECO:0000256" key="2">
    <source>
        <dbReference type="ARBA" id="ARBA00022723"/>
    </source>
</evidence>
<evidence type="ECO:0000256" key="3">
    <source>
        <dbReference type="ARBA" id="ARBA00022833"/>
    </source>
</evidence>
<sequence>MNQRSGGCLCGAVRFTLTGEPLSIRICWCRDCQHLSANGSVNVLVPEDTLSIRGTLAEYTKSADSGNRVTREFCPSCGTHLFARSAARPHLRVLRAGNLDEPASIRPQLNIWTASAPAWACMDPALSGVPHQPAPPPESS</sequence>
<keyword evidence="7" id="KW-1185">Reference proteome</keyword>
<dbReference type="PANTHER" id="PTHR33337:SF40">
    <property type="entry name" value="CENP-V_GFA DOMAIN-CONTAINING PROTEIN-RELATED"/>
    <property type="match status" value="1"/>
</dbReference>
<dbReference type="AlphaFoldDB" id="A0A4Z0FBL1"/>
<comment type="similarity">
    <text evidence="1">Belongs to the Gfa family.</text>
</comment>
<protein>
    <submittedName>
        <fullName evidence="6">Aldehyde-activating protein</fullName>
    </submittedName>
</protein>
<gene>
    <name evidence="6" type="ORF">E4680_03685</name>
</gene>
<comment type="caution">
    <text evidence="6">The sequence shown here is derived from an EMBL/GenBank/DDBJ whole genome shotgun (WGS) entry which is preliminary data.</text>
</comment>
<dbReference type="PROSITE" id="PS51891">
    <property type="entry name" value="CENP_V_GFA"/>
    <property type="match status" value="1"/>
</dbReference>
<dbReference type="EMBL" id="SRIO01000003">
    <property type="protein sequence ID" value="TFZ83608.1"/>
    <property type="molecule type" value="Genomic_DNA"/>
</dbReference>
<evidence type="ECO:0000256" key="4">
    <source>
        <dbReference type="ARBA" id="ARBA00023239"/>
    </source>
</evidence>
<dbReference type="GO" id="GO:0046872">
    <property type="term" value="F:metal ion binding"/>
    <property type="evidence" value="ECO:0007669"/>
    <property type="project" value="UniProtKB-KW"/>
</dbReference>
<dbReference type="Gene3D" id="3.90.1590.10">
    <property type="entry name" value="glutathione-dependent formaldehyde- activating enzyme (gfa)"/>
    <property type="match status" value="1"/>
</dbReference>
<dbReference type="InterPro" id="IPR011057">
    <property type="entry name" value="Mss4-like_sf"/>
</dbReference>
<dbReference type="PANTHER" id="PTHR33337">
    <property type="entry name" value="GFA DOMAIN-CONTAINING PROTEIN"/>
    <property type="match status" value="1"/>
</dbReference>
<dbReference type="Pfam" id="PF04828">
    <property type="entry name" value="GFA"/>
    <property type="match status" value="1"/>
</dbReference>
<organism evidence="6 7">
    <name type="scientific">Candidatus Macondimonas diazotrophica</name>
    <dbReference type="NCBI Taxonomy" id="2305248"/>
    <lineage>
        <taxon>Bacteria</taxon>
        <taxon>Pseudomonadati</taxon>
        <taxon>Pseudomonadota</taxon>
        <taxon>Gammaproteobacteria</taxon>
        <taxon>Chromatiales</taxon>
        <taxon>Ectothiorhodospiraceae</taxon>
        <taxon>Candidatus Macondimonas</taxon>
    </lineage>
</organism>
<evidence type="ECO:0000259" key="5">
    <source>
        <dbReference type="PROSITE" id="PS51891"/>
    </source>
</evidence>
<evidence type="ECO:0000256" key="1">
    <source>
        <dbReference type="ARBA" id="ARBA00005495"/>
    </source>
</evidence>